<dbReference type="EMBL" id="CABITT030000006">
    <property type="protein sequence ID" value="VVB07205.1"/>
    <property type="molecule type" value="Genomic_DNA"/>
</dbReference>
<accession>A0A565C0T6</accession>
<dbReference type="Proteomes" id="UP000489600">
    <property type="component" value="Unassembled WGS sequence"/>
</dbReference>
<protein>
    <submittedName>
        <fullName evidence="1">Uncharacterized protein</fullName>
    </submittedName>
</protein>
<name>A0A565C0T6_9BRAS</name>
<gene>
    <name evidence="1" type="ORF">ANE_LOCUS17649</name>
</gene>
<proteinExistence type="predicted"/>
<dbReference type="AlphaFoldDB" id="A0A565C0T6"/>
<sequence>MSSFFKGFSGSSLVDMSGEVVAINLKAGEKRSHVTMSLPLAAVSKCLEGLKCIEDIENLKLELFCYLSDL</sequence>
<organism evidence="1 2">
    <name type="scientific">Arabis nemorensis</name>
    <dbReference type="NCBI Taxonomy" id="586526"/>
    <lineage>
        <taxon>Eukaryota</taxon>
        <taxon>Viridiplantae</taxon>
        <taxon>Streptophyta</taxon>
        <taxon>Embryophyta</taxon>
        <taxon>Tracheophyta</taxon>
        <taxon>Spermatophyta</taxon>
        <taxon>Magnoliopsida</taxon>
        <taxon>eudicotyledons</taxon>
        <taxon>Gunneridae</taxon>
        <taxon>Pentapetalae</taxon>
        <taxon>rosids</taxon>
        <taxon>malvids</taxon>
        <taxon>Brassicales</taxon>
        <taxon>Brassicaceae</taxon>
        <taxon>Arabideae</taxon>
        <taxon>Arabis</taxon>
    </lineage>
</organism>
<comment type="caution">
    <text evidence="1">The sequence shown here is derived from an EMBL/GenBank/DDBJ whole genome shotgun (WGS) entry which is preliminary data.</text>
</comment>
<keyword evidence="2" id="KW-1185">Reference proteome</keyword>
<evidence type="ECO:0000313" key="2">
    <source>
        <dbReference type="Proteomes" id="UP000489600"/>
    </source>
</evidence>
<evidence type="ECO:0000313" key="1">
    <source>
        <dbReference type="EMBL" id="VVB07205.1"/>
    </source>
</evidence>
<reference evidence="1" key="1">
    <citation type="submission" date="2019-07" db="EMBL/GenBank/DDBJ databases">
        <authorList>
            <person name="Dittberner H."/>
        </authorList>
    </citation>
    <scope>NUCLEOTIDE SEQUENCE [LARGE SCALE GENOMIC DNA]</scope>
</reference>